<dbReference type="GO" id="GO:0016887">
    <property type="term" value="F:ATP hydrolysis activity"/>
    <property type="evidence" value="ECO:0007669"/>
    <property type="project" value="InterPro"/>
</dbReference>
<reference evidence="3 4" key="2">
    <citation type="journal article" date="2012" name="Stand. Genomic Sci.">
        <title>Complete genome sequence of the sulfate-reducing firmicute Desulfotomaculum ruminis type strain (DL(T)).</title>
        <authorList>
            <person name="Spring S."/>
            <person name="Visser M."/>
            <person name="Lu M."/>
            <person name="Copeland A."/>
            <person name="Lapidus A."/>
            <person name="Lucas S."/>
            <person name="Cheng J.F."/>
            <person name="Han C."/>
            <person name="Tapia R."/>
            <person name="Goodwin L.A."/>
            <person name="Pitluck S."/>
            <person name="Ivanova N."/>
            <person name="Land M."/>
            <person name="Hauser L."/>
            <person name="Larimer F."/>
            <person name="Rohde M."/>
            <person name="Goker M."/>
            <person name="Detter J.C."/>
            <person name="Kyrpides N.C."/>
            <person name="Woyke T."/>
            <person name="Schaap P.J."/>
            <person name="Plugge C.M."/>
            <person name="Muyzer G."/>
            <person name="Kuever J."/>
            <person name="Pereira I.A."/>
            <person name="Parshina S.N."/>
            <person name="Bernier-Latmani R."/>
            <person name="Stams A.J."/>
            <person name="Klenk H.P."/>
        </authorList>
    </citation>
    <scope>NUCLEOTIDE SEQUENCE [LARGE SCALE GENOMIC DNA]</scope>
    <source>
        <strain evidence="4">ATCC 23193 / DSM 2154 / NCIB 8452 / DL</strain>
    </source>
</reference>
<dbReference type="Proteomes" id="UP000009234">
    <property type="component" value="Chromosome"/>
</dbReference>
<dbReference type="SUPFAM" id="SSF52540">
    <property type="entry name" value="P-loop containing nucleoside triphosphate hydrolases"/>
    <property type="match status" value="1"/>
</dbReference>
<proteinExistence type="predicted"/>
<dbReference type="eggNOG" id="COG1136">
    <property type="taxonomic scope" value="Bacteria"/>
</dbReference>
<accession>F6DVJ1</accession>
<evidence type="ECO:0000313" key="4">
    <source>
        <dbReference type="Proteomes" id="UP000009234"/>
    </source>
</evidence>
<dbReference type="InterPro" id="IPR027417">
    <property type="entry name" value="P-loop_NTPase"/>
</dbReference>
<sequence>MMNDKVVMKLNQVTRSFIMGEVIVEALKETSLEVYQGELLVILGPSGSGKSTLLNIVGGMDLPSSGELFFNGENLSQAGDTSCLKITKKPVGYQPT</sequence>
<name>F6DVJ1_DESRL</name>
<evidence type="ECO:0000256" key="1">
    <source>
        <dbReference type="ARBA" id="ARBA00022448"/>
    </source>
</evidence>
<dbReference type="PANTHER" id="PTHR42788">
    <property type="entry name" value="TAURINE IMPORT ATP-BINDING PROTEIN-RELATED"/>
    <property type="match status" value="1"/>
</dbReference>
<gene>
    <name evidence="3" type="ordered locus">Desru_3245</name>
</gene>
<evidence type="ECO:0000259" key="2">
    <source>
        <dbReference type="Pfam" id="PF00005"/>
    </source>
</evidence>
<dbReference type="PANTHER" id="PTHR42788:SF13">
    <property type="entry name" value="ALIPHATIC SULFONATES IMPORT ATP-BINDING PROTEIN SSUB"/>
    <property type="match status" value="1"/>
</dbReference>
<reference evidence="4" key="1">
    <citation type="submission" date="2011-05" db="EMBL/GenBank/DDBJ databases">
        <title>Complete sequence of Desulfotomaculum ruminis DSM 2154.</title>
        <authorList>
            <person name="Lucas S."/>
            <person name="Copeland A."/>
            <person name="Lapidus A."/>
            <person name="Cheng J.-F."/>
            <person name="Goodwin L."/>
            <person name="Pitluck S."/>
            <person name="Lu M."/>
            <person name="Detter J.C."/>
            <person name="Han C."/>
            <person name="Tapia R."/>
            <person name="Land M."/>
            <person name="Hauser L."/>
            <person name="Kyrpides N."/>
            <person name="Ivanova N."/>
            <person name="Mikhailova N."/>
            <person name="Pagani I."/>
            <person name="Stams A.J.M."/>
            <person name="Plugge C.M."/>
            <person name="Muyzer G."/>
            <person name="Kuever J."/>
            <person name="Parshina S.N."/>
            <person name="Ivanova A.E."/>
            <person name="Nazina T.N."/>
            <person name="Brambilla E."/>
            <person name="Spring S."/>
            <person name="Klenk H.-P."/>
            <person name="Woyke T."/>
        </authorList>
    </citation>
    <scope>NUCLEOTIDE SEQUENCE [LARGE SCALE GENOMIC DNA]</scope>
    <source>
        <strain evidence="4">ATCC 23193 / DSM 2154 / NCIB 8452 / DL</strain>
    </source>
</reference>
<dbReference type="HOGENOM" id="CLU_000604_1_15_9"/>
<dbReference type="InterPro" id="IPR003439">
    <property type="entry name" value="ABC_transporter-like_ATP-bd"/>
</dbReference>
<dbReference type="AlphaFoldDB" id="F6DVJ1"/>
<dbReference type="RefSeq" id="WP_013843197.1">
    <property type="nucleotide sequence ID" value="NC_015589.1"/>
</dbReference>
<dbReference type="Pfam" id="PF00005">
    <property type="entry name" value="ABC_tran"/>
    <property type="match status" value="1"/>
</dbReference>
<keyword evidence="4" id="KW-1185">Reference proteome</keyword>
<dbReference type="InterPro" id="IPR050166">
    <property type="entry name" value="ABC_transporter_ATP-bind"/>
</dbReference>
<dbReference type="GO" id="GO:0005524">
    <property type="term" value="F:ATP binding"/>
    <property type="evidence" value="ECO:0007669"/>
    <property type="project" value="InterPro"/>
</dbReference>
<feature type="domain" description="ABC transporter" evidence="2">
    <location>
        <begin position="27"/>
        <end position="93"/>
    </location>
</feature>
<protein>
    <submittedName>
        <fullName evidence="3">ABC transporter related protein</fullName>
    </submittedName>
</protein>
<evidence type="ECO:0000313" key="3">
    <source>
        <dbReference type="EMBL" id="AEG61451.1"/>
    </source>
</evidence>
<dbReference type="STRING" id="696281.Desru_3245"/>
<keyword evidence="1" id="KW-0813">Transport</keyword>
<organism evidence="3 4">
    <name type="scientific">Desulforamulus ruminis (strain ATCC 23193 / DSM 2154 / NCIMB 8452 / DL)</name>
    <name type="common">Desulfotomaculum ruminis</name>
    <dbReference type="NCBI Taxonomy" id="696281"/>
    <lineage>
        <taxon>Bacteria</taxon>
        <taxon>Bacillati</taxon>
        <taxon>Bacillota</taxon>
        <taxon>Clostridia</taxon>
        <taxon>Eubacteriales</taxon>
        <taxon>Peptococcaceae</taxon>
        <taxon>Desulforamulus</taxon>
    </lineage>
</organism>
<dbReference type="Gene3D" id="3.40.50.300">
    <property type="entry name" value="P-loop containing nucleotide triphosphate hydrolases"/>
    <property type="match status" value="1"/>
</dbReference>
<dbReference type="EMBL" id="CP002780">
    <property type="protein sequence ID" value="AEG61451.1"/>
    <property type="molecule type" value="Genomic_DNA"/>
</dbReference>
<dbReference type="KEGG" id="dru:Desru_3245"/>